<organism evidence="2 3">
    <name type="scientific">Candidatus Uhrbacteria bacterium RIFOXYB2_FULL_45_11</name>
    <dbReference type="NCBI Taxonomy" id="1802421"/>
    <lineage>
        <taxon>Bacteria</taxon>
        <taxon>Candidatus Uhriibacteriota</taxon>
    </lineage>
</organism>
<evidence type="ECO:0000256" key="1">
    <source>
        <dbReference type="SAM" id="MobiDB-lite"/>
    </source>
</evidence>
<dbReference type="PROSITE" id="PS51257">
    <property type="entry name" value="PROKAR_LIPOPROTEIN"/>
    <property type="match status" value="1"/>
</dbReference>
<reference evidence="2 3" key="1">
    <citation type="journal article" date="2016" name="Nat. Commun.">
        <title>Thousands of microbial genomes shed light on interconnected biogeochemical processes in an aquifer system.</title>
        <authorList>
            <person name="Anantharaman K."/>
            <person name="Brown C.T."/>
            <person name="Hug L.A."/>
            <person name="Sharon I."/>
            <person name="Castelle C.J."/>
            <person name="Probst A.J."/>
            <person name="Thomas B.C."/>
            <person name="Singh A."/>
            <person name="Wilkins M.J."/>
            <person name="Karaoz U."/>
            <person name="Brodie E.L."/>
            <person name="Williams K.H."/>
            <person name="Hubbard S.S."/>
            <person name="Banfield J.F."/>
        </authorList>
    </citation>
    <scope>NUCLEOTIDE SEQUENCE [LARGE SCALE GENOMIC DNA]</scope>
</reference>
<dbReference type="EMBL" id="MGFD01000027">
    <property type="protein sequence ID" value="OGL98543.1"/>
    <property type="molecule type" value="Genomic_DNA"/>
</dbReference>
<proteinExistence type="predicted"/>
<dbReference type="AlphaFoldDB" id="A0A1F7W6W7"/>
<feature type="compositionally biased region" description="Basic and acidic residues" evidence="1">
    <location>
        <begin position="40"/>
        <end position="54"/>
    </location>
</feature>
<evidence type="ECO:0000313" key="3">
    <source>
        <dbReference type="Proteomes" id="UP000177331"/>
    </source>
</evidence>
<gene>
    <name evidence="2" type="ORF">A2318_00175</name>
</gene>
<comment type="caution">
    <text evidence="2">The sequence shown here is derived from an EMBL/GenBank/DDBJ whole genome shotgun (WGS) entry which is preliminary data.</text>
</comment>
<name>A0A1F7W6W7_9BACT</name>
<accession>A0A1F7W6W7</accession>
<sequence length="309" mass="34040">MNALTTKGAAMHTIIFLFLCLGLVGCSDGVFLADEEHPVTHEKDATSQSSREDSSSNTTDGSRPEDTDTQSQPSPPPCSVITIYHDADGDTYGNSTTAILHCVNQPYANDWTTKDGDCDDTNPKMNVSCEEKPKPTGCPNNCSDDDPYTWGYCNQEDLATCESSQTWIKVLCKPTSDTTLVPFVWVSNPNEPTVVDLNYELATLWQSGSQIFLNPKKFCESLAIPNAVLRVNALQLNPSDKSIKAIGGQHVYATDSFWWASKHNPKQGKPDSASLFDQPDYIFTFNDFPVCVEAKKEIESKGETYPPKK</sequence>
<dbReference type="Proteomes" id="UP000177331">
    <property type="component" value="Unassembled WGS sequence"/>
</dbReference>
<protein>
    <submittedName>
        <fullName evidence="2">Uncharacterized protein</fullName>
    </submittedName>
</protein>
<feature type="region of interest" description="Disordered" evidence="1">
    <location>
        <begin position="40"/>
        <end position="80"/>
    </location>
</feature>
<evidence type="ECO:0000313" key="2">
    <source>
        <dbReference type="EMBL" id="OGL98543.1"/>
    </source>
</evidence>